<accession>A0A178ZYG4</accession>
<evidence type="ECO:0000313" key="9">
    <source>
        <dbReference type="EMBL" id="OAP64273.1"/>
    </source>
</evidence>
<feature type="transmembrane region" description="Helical" evidence="7">
    <location>
        <begin position="534"/>
        <end position="558"/>
    </location>
</feature>
<evidence type="ECO:0000256" key="4">
    <source>
        <dbReference type="ARBA" id="ARBA00022989"/>
    </source>
</evidence>
<proteinExistence type="inferred from homology"/>
<feature type="transmembrane region" description="Helical" evidence="7">
    <location>
        <begin position="396"/>
        <end position="418"/>
    </location>
</feature>
<dbReference type="Proteomes" id="UP000078343">
    <property type="component" value="Unassembled WGS sequence"/>
</dbReference>
<dbReference type="CDD" id="cd17502">
    <property type="entry name" value="MFS_Azr1_MDR_like"/>
    <property type="match status" value="1"/>
</dbReference>
<keyword evidence="3 7" id="KW-0812">Transmembrane</keyword>
<name>A0A178ZYG4_9EURO</name>
<dbReference type="InterPro" id="IPR036259">
    <property type="entry name" value="MFS_trans_sf"/>
</dbReference>
<evidence type="ECO:0000256" key="5">
    <source>
        <dbReference type="ARBA" id="ARBA00023136"/>
    </source>
</evidence>
<dbReference type="GeneID" id="30004415"/>
<feature type="region of interest" description="Disordered" evidence="6">
    <location>
        <begin position="20"/>
        <end position="58"/>
    </location>
</feature>
<protein>
    <recommendedName>
        <fullName evidence="8">Major facilitator superfamily (MFS) profile domain-containing protein</fullName>
    </recommendedName>
</protein>
<feature type="transmembrane region" description="Helical" evidence="7">
    <location>
        <begin position="335"/>
        <end position="357"/>
    </location>
</feature>
<dbReference type="RefSeq" id="XP_018697640.1">
    <property type="nucleotide sequence ID" value="XM_018831761.1"/>
</dbReference>
<dbReference type="OrthoDB" id="10021397at2759"/>
<organism evidence="9 10">
    <name type="scientific">Fonsecaea erecta</name>
    <dbReference type="NCBI Taxonomy" id="1367422"/>
    <lineage>
        <taxon>Eukaryota</taxon>
        <taxon>Fungi</taxon>
        <taxon>Dikarya</taxon>
        <taxon>Ascomycota</taxon>
        <taxon>Pezizomycotina</taxon>
        <taxon>Eurotiomycetes</taxon>
        <taxon>Chaetothyriomycetidae</taxon>
        <taxon>Chaetothyriales</taxon>
        <taxon>Herpotrichiellaceae</taxon>
        <taxon>Fonsecaea</taxon>
    </lineage>
</organism>
<evidence type="ECO:0000256" key="3">
    <source>
        <dbReference type="ARBA" id="ARBA00022692"/>
    </source>
</evidence>
<gene>
    <name evidence="9" type="ORF">AYL99_00245</name>
</gene>
<dbReference type="Pfam" id="PF07690">
    <property type="entry name" value="MFS_1"/>
    <property type="match status" value="1"/>
</dbReference>
<keyword evidence="10" id="KW-1185">Reference proteome</keyword>
<feature type="transmembrane region" description="Helical" evidence="7">
    <location>
        <begin position="224"/>
        <end position="245"/>
    </location>
</feature>
<keyword evidence="4 7" id="KW-1133">Transmembrane helix</keyword>
<dbReference type="PANTHER" id="PTHR23501:SF193">
    <property type="entry name" value="MULTIDRUG TRANSPORTER, PUTATIVE (AFU_ORTHOLOGUE AFUA_8G00940)-RELATED"/>
    <property type="match status" value="1"/>
</dbReference>
<sequence length="575" mass="60894">MASLTTSEVSVKDMELKSCNAASSEGDITNTTNQHTEKMDDTNTKDSPIANGEQDSQSNRKKVLGGRVYILFAAVFLSTFLMALNGSIIATAIPKITTHFNSLKDIGWYGSAYLVATCAMQPLVGRIYTHLPTKYTYLTFASVFSIGSLVCATAPSSKALIVGRAVQGCGGAGVVNGAFAVIAAVASKDDRPLLIGIAVSLTSIGTVIGPLVGGALTQDVSWRWCFYINLPPSGLVICTLLSLPIPEQVKKEPVRPNLKAIVTKELDLVGFAIFAPACIMFLLALIWGGNQYRWDSSVIIGLFCGAFGTFATFAGWEVFKGEKAMIPPAIARNRLVIFGCVTSFLQIGALLSLSYYLPVWFQVVKDESPVMSGVMVLPTAIAQAISGVTAGKLVQIVGYCTPWALFGCVLTSIGSGLMTTFTPSTGAGPWIGYQILAGTGRGSVVQMPVTAIQNLLPPKQISIATSQIFFWQYLGGAIFLAVAETIFTNSLRSSLKTYAPGVNPELVIDVGAAAVRSSMSSGQLPGVLRAYNHAIVSTFYLAVGASSAAFLTSFGMGFQKLPKKESKKKPKGNEA</sequence>
<dbReference type="SUPFAM" id="SSF103473">
    <property type="entry name" value="MFS general substrate transporter"/>
    <property type="match status" value="1"/>
</dbReference>
<dbReference type="PROSITE" id="PS50850">
    <property type="entry name" value="MFS"/>
    <property type="match status" value="1"/>
</dbReference>
<dbReference type="AlphaFoldDB" id="A0A178ZYG4"/>
<feature type="transmembrane region" description="Helical" evidence="7">
    <location>
        <begin position="299"/>
        <end position="319"/>
    </location>
</feature>
<feature type="domain" description="Major facilitator superfamily (MFS) profile" evidence="8">
    <location>
        <begin position="71"/>
        <end position="561"/>
    </location>
</feature>
<feature type="transmembrane region" description="Helical" evidence="7">
    <location>
        <begin position="161"/>
        <end position="186"/>
    </location>
</feature>
<comment type="similarity">
    <text evidence="2">Belongs to the major facilitator superfamily. TCR/Tet family.</text>
</comment>
<reference evidence="9 10" key="1">
    <citation type="submission" date="2016-04" db="EMBL/GenBank/DDBJ databases">
        <title>Draft genome of Fonsecaea erecta CBS 125763.</title>
        <authorList>
            <person name="Weiss V.A."/>
            <person name="Vicente V.A."/>
            <person name="Raittz R.T."/>
            <person name="Moreno L.F."/>
            <person name="De Souza E.M."/>
            <person name="Pedrosa F.O."/>
            <person name="Steffens M.B."/>
            <person name="Faoro H."/>
            <person name="Tadra-Sfeir M.Z."/>
            <person name="Najafzadeh M.J."/>
            <person name="Felipe M.S."/>
            <person name="Teixeira M."/>
            <person name="Sun J."/>
            <person name="Xi L."/>
            <person name="Gomes R."/>
            <person name="De Azevedo C.M."/>
            <person name="Salgado C.G."/>
            <person name="Da Silva M.B."/>
            <person name="Nascimento M.F."/>
            <person name="Queiroz-Telles F."/>
            <person name="Attili D.S."/>
            <person name="Gorbushina A."/>
        </authorList>
    </citation>
    <scope>NUCLEOTIDE SEQUENCE [LARGE SCALE GENOMIC DNA]</scope>
    <source>
        <strain evidence="9 10">CBS 125763</strain>
    </source>
</reference>
<feature type="transmembrane region" description="Helical" evidence="7">
    <location>
        <begin position="369"/>
        <end position="389"/>
    </location>
</feature>
<feature type="transmembrane region" description="Helical" evidence="7">
    <location>
        <begin position="106"/>
        <end position="124"/>
    </location>
</feature>
<feature type="transmembrane region" description="Helical" evidence="7">
    <location>
        <begin position="468"/>
        <end position="487"/>
    </location>
</feature>
<dbReference type="GO" id="GO:0005886">
    <property type="term" value="C:plasma membrane"/>
    <property type="evidence" value="ECO:0007669"/>
    <property type="project" value="TreeGrafter"/>
</dbReference>
<dbReference type="EMBL" id="LVYI01000001">
    <property type="protein sequence ID" value="OAP64273.1"/>
    <property type="molecule type" value="Genomic_DNA"/>
</dbReference>
<feature type="transmembrane region" description="Helical" evidence="7">
    <location>
        <begin position="266"/>
        <end position="287"/>
    </location>
</feature>
<dbReference type="FunFam" id="1.20.1250.20:FF:000196">
    <property type="entry name" value="MFS toxin efflux pump (AflT)"/>
    <property type="match status" value="1"/>
</dbReference>
<feature type="transmembrane region" description="Helical" evidence="7">
    <location>
        <begin position="68"/>
        <end position="94"/>
    </location>
</feature>
<evidence type="ECO:0000256" key="6">
    <source>
        <dbReference type="SAM" id="MobiDB-lite"/>
    </source>
</evidence>
<keyword evidence="5 7" id="KW-0472">Membrane</keyword>
<dbReference type="PANTHER" id="PTHR23501">
    <property type="entry name" value="MAJOR FACILITATOR SUPERFAMILY"/>
    <property type="match status" value="1"/>
</dbReference>
<dbReference type="InterPro" id="IPR020846">
    <property type="entry name" value="MFS_dom"/>
</dbReference>
<dbReference type="InterPro" id="IPR011701">
    <property type="entry name" value="MFS"/>
</dbReference>
<dbReference type="GO" id="GO:0022857">
    <property type="term" value="F:transmembrane transporter activity"/>
    <property type="evidence" value="ECO:0007669"/>
    <property type="project" value="InterPro"/>
</dbReference>
<evidence type="ECO:0000256" key="2">
    <source>
        <dbReference type="ARBA" id="ARBA00007520"/>
    </source>
</evidence>
<feature type="compositionally biased region" description="Polar residues" evidence="6">
    <location>
        <begin position="20"/>
        <end position="34"/>
    </location>
</feature>
<dbReference type="Gene3D" id="1.20.1250.20">
    <property type="entry name" value="MFS general substrate transporter like domains"/>
    <property type="match status" value="1"/>
</dbReference>
<comment type="caution">
    <text evidence="9">The sequence shown here is derived from an EMBL/GenBank/DDBJ whole genome shotgun (WGS) entry which is preliminary data.</text>
</comment>
<feature type="compositionally biased region" description="Basic and acidic residues" evidence="6">
    <location>
        <begin position="35"/>
        <end position="44"/>
    </location>
</feature>
<feature type="transmembrane region" description="Helical" evidence="7">
    <location>
        <begin position="136"/>
        <end position="155"/>
    </location>
</feature>
<feature type="transmembrane region" description="Helical" evidence="7">
    <location>
        <begin position="193"/>
        <end position="212"/>
    </location>
</feature>
<evidence type="ECO:0000256" key="1">
    <source>
        <dbReference type="ARBA" id="ARBA00004141"/>
    </source>
</evidence>
<evidence type="ECO:0000313" key="10">
    <source>
        <dbReference type="Proteomes" id="UP000078343"/>
    </source>
</evidence>
<comment type="subcellular location">
    <subcellularLocation>
        <location evidence="1">Membrane</location>
        <topology evidence="1">Multi-pass membrane protein</topology>
    </subcellularLocation>
</comment>
<evidence type="ECO:0000256" key="7">
    <source>
        <dbReference type="SAM" id="Phobius"/>
    </source>
</evidence>
<evidence type="ECO:0000259" key="8">
    <source>
        <dbReference type="PROSITE" id="PS50850"/>
    </source>
</evidence>
<dbReference type="PRINTS" id="PR01036">
    <property type="entry name" value="TCRTETB"/>
</dbReference>
<dbReference type="Gene3D" id="1.20.1720.10">
    <property type="entry name" value="Multidrug resistance protein D"/>
    <property type="match status" value="1"/>
</dbReference>